<evidence type="ECO:0000256" key="1">
    <source>
        <dbReference type="ARBA" id="ARBA00007689"/>
    </source>
</evidence>
<dbReference type="InterPro" id="IPR005545">
    <property type="entry name" value="YCII"/>
</dbReference>
<dbReference type="EMBL" id="JACCBG010000001">
    <property type="protein sequence ID" value="NYD40619.1"/>
    <property type="molecule type" value="Genomic_DNA"/>
</dbReference>
<dbReference type="Pfam" id="PF03795">
    <property type="entry name" value="YCII"/>
    <property type="match status" value="1"/>
</dbReference>
<organism evidence="3 4">
    <name type="scientific">Nocardioides panaciterrulae</name>
    <dbReference type="NCBI Taxonomy" id="661492"/>
    <lineage>
        <taxon>Bacteria</taxon>
        <taxon>Bacillati</taxon>
        <taxon>Actinomycetota</taxon>
        <taxon>Actinomycetes</taxon>
        <taxon>Propionibacteriales</taxon>
        <taxon>Nocardioidaceae</taxon>
        <taxon>Nocardioides</taxon>
    </lineage>
</organism>
<dbReference type="InterPro" id="IPR011008">
    <property type="entry name" value="Dimeric_a/b-barrel"/>
</dbReference>
<evidence type="ECO:0000259" key="2">
    <source>
        <dbReference type="Pfam" id="PF03795"/>
    </source>
</evidence>
<keyword evidence="4" id="KW-1185">Reference proteome</keyword>
<dbReference type="Proteomes" id="UP000535511">
    <property type="component" value="Unassembled WGS sequence"/>
</dbReference>
<comment type="similarity">
    <text evidence="1">Belongs to the YciI family.</text>
</comment>
<dbReference type="RefSeq" id="WP_179662480.1">
    <property type="nucleotide sequence ID" value="NZ_JACCBG010000001.1"/>
</dbReference>
<accession>A0A7Y9E400</accession>
<sequence>MTEYIVLLPDDEAAWERATEEERSATYARHAEFARLLAERGHKITGGTELAPSREARTVRRRGGEVVVTDGPFAETAEQLGGYYCVETDDLDDLLQVCAILATERGPVEVRPTVDHSGTV</sequence>
<evidence type="ECO:0000313" key="3">
    <source>
        <dbReference type="EMBL" id="NYD40619.1"/>
    </source>
</evidence>
<proteinExistence type="inferred from homology"/>
<feature type="domain" description="YCII-related" evidence="2">
    <location>
        <begin position="4"/>
        <end position="99"/>
    </location>
</feature>
<reference evidence="3 4" key="1">
    <citation type="submission" date="2020-07" db="EMBL/GenBank/DDBJ databases">
        <title>Sequencing the genomes of 1000 actinobacteria strains.</title>
        <authorList>
            <person name="Klenk H.-P."/>
        </authorList>
    </citation>
    <scope>NUCLEOTIDE SEQUENCE [LARGE SCALE GENOMIC DNA]</scope>
    <source>
        <strain evidence="3 4">DSM 21350</strain>
    </source>
</reference>
<name>A0A7Y9E400_9ACTN</name>
<dbReference type="Gene3D" id="3.30.70.1060">
    <property type="entry name" value="Dimeric alpha+beta barrel"/>
    <property type="match status" value="1"/>
</dbReference>
<evidence type="ECO:0000313" key="4">
    <source>
        <dbReference type="Proteomes" id="UP000535511"/>
    </source>
</evidence>
<comment type="caution">
    <text evidence="3">The sequence shown here is derived from an EMBL/GenBank/DDBJ whole genome shotgun (WGS) entry which is preliminary data.</text>
</comment>
<protein>
    <recommendedName>
        <fullName evidence="2">YCII-related domain-containing protein</fullName>
    </recommendedName>
</protein>
<dbReference type="AlphaFoldDB" id="A0A7Y9E400"/>
<dbReference type="PANTHER" id="PTHR35174">
    <property type="entry name" value="BLL7171 PROTEIN-RELATED"/>
    <property type="match status" value="1"/>
</dbReference>
<gene>
    <name evidence="3" type="ORF">BJZ21_000702</name>
</gene>
<dbReference type="PANTHER" id="PTHR35174:SF3">
    <property type="entry name" value="BLL7171 PROTEIN"/>
    <property type="match status" value="1"/>
</dbReference>
<dbReference type="SUPFAM" id="SSF54909">
    <property type="entry name" value="Dimeric alpha+beta barrel"/>
    <property type="match status" value="1"/>
</dbReference>